<gene>
    <name evidence="3" type="ORF">CEG14_09405</name>
</gene>
<dbReference type="PANTHER" id="PTHR14136">
    <property type="entry name" value="BTB_POZ DOMAIN-CONTAINING PROTEIN KCTD9"/>
    <property type="match status" value="1"/>
</dbReference>
<dbReference type="Pfam" id="PF00805">
    <property type="entry name" value="Pentapeptide"/>
    <property type="match status" value="5"/>
</dbReference>
<organism evidence="3 4">
    <name type="scientific">Bordetella genomosp. 1</name>
    <dbReference type="NCBI Taxonomy" id="1395607"/>
    <lineage>
        <taxon>Bacteria</taxon>
        <taxon>Pseudomonadati</taxon>
        <taxon>Pseudomonadota</taxon>
        <taxon>Betaproteobacteria</taxon>
        <taxon>Burkholderiales</taxon>
        <taxon>Alcaligenaceae</taxon>
        <taxon>Bordetella</taxon>
    </lineage>
</organism>
<dbReference type="RefSeq" id="WP_094826117.1">
    <property type="nucleotide sequence ID" value="NZ_NEVL01000003.1"/>
</dbReference>
<dbReference type="AlphaFoldDB" id="A0A261SD23"/>
<dbReference type="Proteomes" id="UP000217005">
    <property type="component" value="Unassembled WGS sequence"/>
</dbReference>
<feature type="domain" description="DUF2169" evidence="2">
    <location>
        <begin position="20"/>
        <end position="296"/>
    </location>
</feature>
<accession>A0A261SD23</accession>
<name>A0A261SD23_9BORD</name>
<proteinExistence type="predicted"/>
<dbReference type="PANTHER" id="PTHR14136:SF17">
    <property type="entry name" value="BTB_POZ DOMAIN-CONTAINING PROTEIN KCTD9"/>
    <property type="match status" value="1"/>
</dbReference>
<evidence type="ECO:0000259" key="2">
    <source>
        <dbReference type="Pfam" id="PF09937"/>
    </source>
</evidence>
<comment type="caution">
    <text evidence="3">The sequence shown here is derived from an EMBL/GenBank/DDBJ whole genome shotgun (WGS) entry which is preliminary data.</text>
</comment>
<dbReference type="InterPro" id="IPR001646">
    <property type="entry name" value="5peptide_repeat"/>
</dbReference>
<dbReference type="EMBL" id="NEVL01000003">
    <property type="protein sequence ID" value="OZI35308.1"/>
    <property type="molecule type" value="Genomic_DNA"/>
</dbReference>
<dbReference type="Gene3D" id="2.160.20.80">
    <property type="entry name" value="E3 ubiquitin-protein ligase SopA"/>
    <property type="match status" value="2"/>
</dbReference>
<evidence type="ECO:0000313" key="3">
    <source>
        <dbReference type="EMBL" id="OZI35308.1"/>
    </source>
</evidence>
<sequence length="864" mass="94313">MKTVKPTRLSVLTRPYRWQGEDSLGVAVMALAGLEPEPRLYTEQELWRVAAEEGDGALDVGMPKLEAEVLVHGSAYTGPSGQDRACAVRMKVGGLDKSLLVFGDRYWLEGRATEPLPFSEMPLDWSRAYGGPDEPRNVLGRGMVAEQHGRMKLRPLPNVESPTERIESPTQRPTPAGFGPLAHDHPERLALMGRRYDQQWLEQGFPGLPLDADWRCFNTAAPDQRWPGVGALPEAAEYAFWNMHPQRAVLSGRLPQWRARVFVRRIADAAGLEEYPLRLTTACFFPARERVALIWHGSLPISEDDAADIGVIMPALEAAGEPLPHAHYLEVLTQRLDTRHGALHALDDGALAPRALFGADDPLPDIEDRPMVRRLRAGERQDRAEHRSELESLGLNADDFLAPEHPPVEPLTMETMPQRMMALEKEQEAMRATLAAERERALADPDIQQFARDTGIDVERLDQPEPPGAPKAGSNRMDPIAMERQLRQTDMLGEGGAAPARWADDLRPEVRSAYRHTVHLFDRAPAMSPLRASRTRRRVEAVMRGTRDLSQANLIGADLSGLDLRGARLTGAMLESADLRGTNLEGCDLAGAVLVGAQLDGASLAHCRLQQANLAAVRAASLRLTGADLTDANLGQVQLSGSDLSGVTLLRAQLPQTRLEGCNLRGASFAEIMWHEASLTDCDLGETQWRQCLLLDATLTRSRWQGARLDRVGLINVNADAIAAEGIRLTACSVTGTSSLAGAVLTRAHLSQCGLRGTVMRDVDLREARLDGCDLSGCDLSSAQLDAVIAPDTLFIRADLTGARLRRAVLIDANLSKAVLTGADLGQANLFRADVSQARIDGGASTAGAYTHGAKLWPKRREPR</sequence>
<dbReference type="OrthoDB" id="237820at2"/>
<dbReference type="SUPFAM" id="SSF141571">
    <property type="entry name" value="Pentapeptide repeat-like"/>
    <property type="match status" value="2"/>
</dbReference>
<reference evidence="3 4" key="1">
    <citation type="submission" date="2017-05" db="EMBL/GenBank/DDBJ databases">
        <title>Complete and WGS of Bordetella genogroups.</title>
        <authorList>
            <person name="Spilker T."/>
            <person name="LiPuma J."/>
        </authorList>
    </citation>
    <scope>NUCLEOTIDE SEQUENCE [LARGE SCALE GENOMIC DNA]</scope>
    <source>
        <strain evidence="3 4">AU17610</strain>
    </source>
</reference>
<evidence type="ECO:0000256" key="1">
    <source>
        <dbReference type="SAM" id="MobiDB-lite"/>
    </source>
</evidence>
<evidence type="ECO:0000313" key="4">
    <source>
        <dbReference type="Proteomes" id="UP000217005"/>
    </source>
</evidence>
<dbReference type="InterPro" id="IPR051082">
    <property type="entry name" value="Pentapeptide-BTB/POZ_domain"/>
</dbReference>
<protein>
    <recommendedName>
        <fullName evidence="2">DUF2169 domain-containing protein</fullName>
    </recommendedName>
</protein>
<dbReference type="Pfam" id="PF09937">
    <property type="entry name" value="DUF2169"/>
    <property type="match status" value="1"/>
</dbReference>
<dbReference type="InterPro" id="IPR018683">
    <property type="entry name" value="DUF2169"/>
</dbReference>
<feature type="region of interest" description="Disordered" evidence="1">
    <location>
        <begin position="155"/>
        <end position="180"/>
    </location>
</feature>